<reference evidence="1 2" key="1">
    <citation type="submission" date="2019-12" db="EMBL/GenBank/DDBJ databases">
        <title>Mucilaginibacter sp. HMF7410 genome sequencing and assembly.</title>
        <authorList>
            <person name="Kang H."/>
            <person name="Cha I."/>
            <person name="Kim H."/>
            <person name="Joh K."/>
        </authorList>
    </citation>
    <scope>NUCLEOTIDE SEQUENCE [LARGE SCALE GENOMIC DNA]</scope>
    <source>
        <strain evidence="1 2">HMF7410</strain>
    </source>
</reference>
<dbReference type="Proteomes" id="UP000462014">
    <property type="component" value="Unassembled WGS sequence"/>
</dbReference>
<name>A0A7K1SU10_9SPHI</name>
<keyword evidence="2" id="KW-1185">Reference proteome</keyword>
<accession>A0A7K1SU10</accession>
<protein>
    <submittedName>
        <fullName evidence="1">Uncharacterized protein</fullName>
    </submittedName>
</protein>
<dbReference type="EMBL" id="WPIK01000003">
    <property type="protein sequence ID" value="MVN20801.1"/>
    <property type="molecule type" value="Genomic_DNA"/>
</dbReference>
<evidence type="ECO:0000313" key="1">
    <source>
        <dbReference type="EMBL" id="MVN20801.1"/>
    </source>
</evidence>
<dbReference type="AlphaFoldDB" id="A0A7K1SU10"/>
<sequence length="95" mass="11194">MIITAYQTLEDKDNVDEIETDGPYECRRADAWLGFGYYFWDTNMDWAKAWGEGSYKKRGKEYIIGRCQLDLSKDCYDLMGNVNHQQDILHKPLKC</sequence>
<proteinExistence type="predicted"/>
<gene>
    <name evidence="1" type="ORF">GO621_04550</name>
</gene>
<evidence type="ECO:0000313" key="2">
    <source>
        <dbReference type="Proteomes" id="UP000462014"/>
    </source>
</evidence>
<comment type="caution">
    <text evidence="1">The sequence shown here is derived from an EMBL/GenBank/DDBJ whole genome shotgun (WGS) entry which is preliminary data.</text>
</comment>
<dbReference type="RefSeq" id="WP_157564592.1">
    <property type="nucleotide sequence ID" value="NZ_WPIK01000003.1"/>
</dbReference>
<organism evidence="1 2">
    <name type="scientific">Mucilaginibacter arboris</name>
    <dbReference type="NCBI Taxonomy" id="2682090"/>
    <lineage>
        <taxon>Bacteria</taxon>
        <taxon>Pseudomonadati</taxon>
        <taxon>Bacteroidota</taxon>
        <taxon>Sphingobacteriia</taxon>
        <taxon>Sphingobacteriales</taxon>
        <taxon>Sphingobacteriaceae</taxon>
        <taxon>Mucilaginibacter</taxon>
    </lineage>
</organism>